<organism evidence="2 3">
    <name type="scientific">Enterococcus faecalis</name>
    <name type="common">Streptococcus faecalis</name>
    <dbReference type="NCBI Taxonomy" id="1351"/>
    <lineage>
        <taxon>Bacteria</taxon>
        <taxon>Bacillati</taxon>
        <taxon>Bacillota</taxon>
        <taxon>Bacilli</taxon>
        <taxon>Lactobacillales</taxon>
        <taxon>Enterococcaceae</taxon>
        <taxon>Enterococcus</taxon>
    </lineage>
</organism>
<accession>A0A2S7M3F5</accession>
<gene>
    <name evidence="2" type="ORF">EU507_03810</name>
</gene>
<feature type="compositionally biased region" description="Polar residues" evidence="1">
    <location>
        <begin position="101"/>
        <end position="110"/>
    </location>
</feature>
<comment type="caution">
    <text evidence="2">The sequence shown here is derived from an EMBL/GenBank/DDBJ whole genome shotgun (WGS) entry which is preliminary data.</text>
</comment>
<sequence>MKAQMESWQDIQEYVKNNKKKHKRRMANDAMKNVNELGFPFAYFEHTYQFAIKTPIGMVDYFGTTGTWVVRMNQDRGRGLKKLKKYLEHPVPTKEIKKTKSNQSWMTKSN</sequence>
<dbReference type="RefSeq" id="WP_002399407.1">
    <property type="nucleotide sequence ID" value="NZ_BLPO01000002.1"/>
</dbReference>
<name>A0A2S7M3F5_ENTFL</name>
<dbReference type="AlphaFoldDB" id="A0A2S7M3F5"/>
<feature type="region of interest" description="Disordered" evidence="1">
    <location>
        <begin position="91"/>
        <end position="110"/>
    </location>
</feature>
<evidence type="ECO:0000313" key="2">
    <source>
        <dbReference type="EMBL" id="RYU34602.1"/>
    </source>
</evidence>
<protein>
    <submittedName>
        <fullName evidence="2">Uncharacterized protein</fullName>
    </submittedName>
</protein>
<dbReference type="Proteomes" id="UP000292223">
    <property type="component" value="Unassembled WGS sequence"/>
</dbReference>
<evidence type="ECO:0000313" key="3">
    <source>
        <dbReference type="Proteomes" id="UP000292223"/>
    </source>
</evidence>
<proteinExistence type="predicted"/>
<dbReference type="EMBL" id="SEWT01000002">
    <property type="protein sequence ID" value="RYU34602.1"/>
    <property type="molecule type" value="Genomic_DNA"/>
</dbReference>
<evidence type="ECO:0000256" key="1">
    <source>
        <dbReference type="SAM" id="MobiDB-lite"/>
    </source>
</evidence>
<reference evidence="2 3" key="1">
    <citation type="submission" date="2019-02" db="EMBL/GenBank/DDBJ databases">
        <title>From farm to fork: dissemination of Tn554::fexA-optrA in linezolid-resistant Enterococcus faecalis clones from chicken feces and meat in Tunisia.</title>
        <authorList>
            <person name="Tedim A.P."/>
            <person name="Elghaieb H."/>
            <person name="Abbassi M.S."/>
            <person name="Novais C."/>
            <person name="Hassen A."/>
            <person name="Peixe L."/>
            <person name="Freitas A.R."/>
        </authorList>
    </citation>
    <scope>NUCLEOTIDE SEQUENCE [LARGE SCALE GENOMIC DNA]</scope>
    <source>
        <strain evidence="2 3">728T</strain>
    </source>
</reference>